<proteinExistence type="inferred from homology"/>
<name>G4T868_SERID</name>
<evidence type="ECO:0000256" key="3">
    <source>
        <dbReference type="ARBA" id="ARBA00022443"/>
    </source>
</evidence>
<feature type="repeat" description="TPR" evidence="7">
    <location>
        <begin position="36"/>
        <end position="69"/>
    </location>
</feature>
<organism evidence="8 9">
    <name type="scientific">Serendipita indica (strain DSM 11827)</name>
    <name type="common">Root endophyte fungus</name>
    <name type="synonym">Piriformospora indica</name>
    <dbReference type="NCBI Taxonomy" id="1109443"/>
    <lineage>
        <taxon>Eukaryota</taxon>
        <taxon>Fungi</taxon>
        <taxon>Dikarya</taxon>
        <taxon>Basidiomycota</taxon>
        <taxon>Agaricomycotina</taxon>
        <taxon>Agaricomycetes</taxon>
        <taxon>Sebacinales</taxon>
        <taxon>Serendipitaceae</taxon>
        <taxon>Serendipita</taxon>
    </lineage>
</organism>
<dbReference type="InParanoid" id="G4T868"/>
<comment type="caution">
    <text evidence="8">The sequence shown here is derived from an EMBL/GenBank/DDBJ whole genome shotgun (WGS) entry which is preliminary data.</text>
</comment>
<evidence type="ECO:0000256" key="5">
    <source>
        <dbReference type="ARBA" id="ARBA00022737"/>
    </source>
</evidence>
<keyword evidence="4" id="KW-0963">Cytoplasm</keyword>
<dbReference type="Pfam" id="PF13181">
    <property type="entry name" value="TPR_8"/>
    <property type="match status" value="2"/>
</dbReference>
<gene>
    <name evidence="8" type="ORF">PIIN_01358</name>
</gene>
<evidence type="ECO:0000256" key="4">
    <source>
        <dbReference type="ARBA" id="ARBA00022490"/>
    </source>
</evidence>
<keyword evidence="9" id="KW-1185">Reference proteome</keyword>
<evidence type="ECO:0000313" key="9">
    <source>
        <dbReference type="Proteomes" id="UP000007148"/>
    </source>
</evidence>
<dbReference type="OrthoDB" id="9450131at2759"/>
<dbReference type="HOGENOM" id="CLU_1207341_0_0_1"/>
<dbReference type="Proteomes" id="UP000007148">
    <property type="component" value="Unassembled WGS sequence"/>
</dbReference>
<keyword evidence="3" id="KW-0728">SH3 domain</keyword>
<evidence type="ECO:0000313" key="8">
    <source>
        <dbReference type="EMBL" id="CCA67529.1"/>
    </source>
</evidence>
<evidence type="ECO:0000256" key="1">
    <source>
        <dbReference type="ARBA" id="ARBA00004496"/>
    </source>
</evidence>
<evidence type="ECO:0000256" key="2">
    <source>
        <dbReference type="ARBA" id="ARBA00008051"/>
    </source>
</evidence>
<dbReference type="EMBL" id="CAFZ01000015">
    <property type="protein sequence ID" value="CCA67529.1"/>
    <property type="molecule type" value="Genomic_DNA"/>
</dbReference>
<evidence type="ECO:0000256" key="7">
    <source>
        <dbReference type="PROSITE-ProRule" id="PRU00339"/>
    </source>
</evidence>
<accession>G4T868</accession>
<dbReference type="Gene3D" id="1.25.40.10">
    <property type="entry name" value="Tetratricopeptide repeat domain"/>
    <property type="match status" value="1"/>
</dbReference>
<dbReference type="SMART" id="SM00028">
    <property type="entry name" value="TPR"/>
    <property type="match status" value="3"/>
</dbReference>
<reference evidence="8 9" key="1">
    <citation type="journal article" date="2011" name="PLoS Pathog.">
        <title>Endophytic Life Strategies Decoded by Genome and Transcriptome Analyses of the Mutualistic Root Symbiont Piriformospora indica.</title>
        <authorList>
            <person name="Zuccaro A."/>
            <person name="Lahrmann U."/>
            <person name="Guldener U."/>
            <person name="Langen G."/>
            <person name="Pfiffi S."/>
            <person name="Biedenkopf D."/>
            <person name="Wong P."/>
            <person name="Samans B."/>
            <person name="Grimm C."/>
            <person name="Basiewicz M."/>
            <person name="Murat C."/>
            <person name="Martin F."/>
            <person name="Kogel K.H."/>
        </authorList>
    </citation>
    <scope>NUCLEOTIDE SEQUENCE [LARGE SCALE GENOMIC DNA]</scope>
    <source>
        <strain evidence="8 9">DSM 11827</strain>
    </source>
</reference>
<protein>
    <submittedName>
        <fullName evidence="8">Related to NADPH oxidase cytosolic protein p67phox</fullName>
    </submittedName>
</protein>
<dbReference type="eggNOG" id="KOG4225">
    <property type="taxonomic scope" value="Eukaryota"/>
</dbReference>
<comment type="subcellular location">
    <subcellularLocation>
        <location evidence="1">Cytoplasm</location>
    </subcellularLocation>
</comment>
<dbReference type="InterPro" id="IPR019734">
    <property type="entry name" value="TPR_rpt"/>
</dbReference>
<dbReference type="InterPro" id="IPR011990">
    <property type="entry name" value="TPR-like_helical_dom_sf"/>
</dbReference>
<evidence type="ECO:0000256" key="6">
    <source>
        <dbReference type="ARBA" id="ARBA00022803"/>
    </source>
</evidence>
<sequence>MSLRAELETWDAALKAYDAEDFEKALDLFGRIADSSKILTNMGLIYATLGEHELAVEQFNAATGLDQYLAVAYFQCGVSNFLLGRYDYAYKDFEEALLYLRGNQAINYEQLGLQFRLYSAEVLFNKGLCHIYLGNSAEGMQDMQEAKKEKVTEEHNVIDEAIRDMGEGYTVFSIVSLVSTVLEKSRPSKWQRPRHDPLLRNSRTRGGSNCYHITRRCGGICVETGLEPPGLPSGQSDLAILFLPHIPGLLRQSY</sequence>
<dbReference type="PROSITE" id="PS50005">
    <property type="entry name" value="TPR"/>
    <property type="match status" value="1"/>
</dbReference>
<dbReference type="OMA" id="HITRRCG"/>
<dbReference type="AlphaFoldDB" id="G4T868"/>
<dbReference type="STRING" id="1109443.G4T868"/>
<dbReference type="PANTHER" id="PTHR15175:SF0">
    <property type="entry name" value="SH3 DOMAIN-CONTAINING PROTEIN C23A1.17"/>
    <property type="match status" value="1"/>
</dbReference>
<dbReference type="InterPro" id="IPR051864">
    <property type="entry name" value="NCF2_NOXA1"/>
</dbReference>
<keyword evidence="6 7" id="KW-0802">TPR repeat</keyword>
<dbReference type="SUPFAM" id="SSF48452">
    <property type="entry name" value="TPR-like"/>
    <property type="match status" value="1"/>
</dbReference>
<dbReference type="PANTHER" id="PTHR15175">
    <property type="entry name" value="NEUTROPHIL CYTOSOLIC FACTOR 2, NEUTROPHIL NADPH OXIDASE FACTOR 2"/>
    <property type="match status" value="1"/>
</dbReference>
<comment type="similarity">
    <text evidence="2">Belongs to the NCF2/NOXA1 family.</text>
</comment>
<dbReference type="GO" id="GO:0005737">
    <property type="term" value="C:cytoplasm"/>
    <property type="evidence" value="ECO:0007669"/>
    <property type="project" value="UniProtKB-SubCell"/>
</dbReference>
<dbReference type="FunFam" id="1.25.40.10:FF:000017">
    <property type="entry name" value="NADPH oxidase regulator NoxR"/>
    <property type="match status" value="1"/>
</dbReference>
<keyword evidence="5" id="KW-0677">Repeat</keyword>